<keyword evidence="6" id="KW-0274">FAD</keyword>
<dbReference type="NCBIfam" id="TIGR01988">
    <property type="entry name" value="Ubi-OHases"/>
    <property type="match status" value="1"/>
</dbReference>
<keyword evidence="4" id="KW-0831">Ubiquinone biosynthesis</keyword>
<evidence type="ECO:0000259" key="12">
    <source>
        <dbReference type="Pfam" id="PF01494"/>
    </source>
</evidence>
<dbReference type="GO" id="GO:0005739">
    <property type="term" value="C:mitochondrion"/>
    <property type="evidence" value="ECO:0007669"/>
    <property type="project" value="TreeGrafter"/>
</dbReference>
<evidence type="ECO:0000256" key="4">
    <source>
        <dbReference type="ARBA" id="ARBA00022688"/>
    </source>
</evidence>
<keyword evidence="10" id="KW-0496">Mitochondrion</keyword>
<gene>
    <name evidence="13" type="primary">CG7277</name>
    <name evidence="13" type="ORF">g.9865</name>
</gene>
<dbReference type="GO" id="GO:0006744">
    <property type="term" value="P:ubiquinone biosynthetic process"/>
    <property type="evidence" value="ECO:0007669"/>
    <property type="project" value="UniProtKB-KW"/>
</dbReference>
<reference evidence="13" key="2">
    <citation type="journal article" date="2015" name="Gigascience">
        <title>Reconstructing a comprehensive transcriptome assembly of a white-pupal translocated strain of the pest fruit fly Bactrocera cucurbitae.</title>
        <authorList>
            <person name="Sim S.B."/>
            <person name="Calla B."/>
            <person name="Hall B."/>
            <person name="DeRego T."/>
            <person name="Geib S.M."/>
        </authorList>
    </citation>
    <scope>NUCLEOTIDE SEQUENCE</scope>
</reference>
<evidence type="ECO:0000256" key="7">
    <source>
        <dbReference type="ARBA" id="ARBA00022946"/>
    </source>
</evidence>
<name>A0A0A1X366_ZEUCU</name>
<evidence type="ECO:0000313" key="13">
    <source>
        <dbReference type="EMBL" id="JAD05572.1"/>
    </source>
</evidence>
<dbReference type="Pfam" id="PF01494">
    <property type="entry name" value="FAD_binding_3"/>
    <property type="match status" value="2"/>
</dbReference>
<feature type="domain" description="FAD-binding" evidence="12">
    <location>
        <begin position="72"/>
        <end position="329"/>
    </location>
</feature>
<dbReference type="PANTHER" id="PTHR43876">
    <property type="entry name" value="UBIQUINONE BIOSYNTHESIS MONOOXYGENASE COQ6, MITOCHONDRIAL"/>
    <property type="match status" value="1"/>
</dbReference>
<dbReference type="GO" id="GO:0106364">
    <property type="term" value="F:4-hydroxy-3-all-trans-polyprenylbenzoate oxygenase activity"/>
    <property type="evidence" value="ECO:0007669"/>
    <property type="project" value="InterPro"/>
</dbReference>
<keyword evidence="7" id="KW-0809">Transit peptide</keyword>
<dbReference type="Gene3D" id="3.50.50.60">
    <property type="entry name" value="FAD/NAD(P)-binding domain"/>
    <property type="match status" value="2"/>
</dbReference>
<comment type="cofactor">
    <cofactor evidence="1">
        <name>FAD</name>
        <dbReference type="ChEBI" id="CHEBI:57692"/>
    </cofactor>
</comment>
<keyword evidence="5" id="KW-0999">Mitochondrion inner membrane</keyword>
<comment type="similarity">
    <text evidence="2">Belongs to the UbiH/COQ6 family.</text>
</comment>
<evidence type="ECO:0000256" key="2">
    <source>
        <dbReference type="ARBA" id="ARBA00005349"/>
    </source>
</evidence>
<dbReference type="InterPro" id="IPR000689">
    <property type="entry name" value="UbQ_mOase_COQ6"/>
</dbReference>
<evidence type="ECO:0000256" key="10">
    <source>
        <dbReference type="ARBA" id="ARBA00023128"/>
    </source>
</evidence>
<protein>
    <submittedName>
        <fullName evidence="13">Putative ubiquinone biosynthesis monooxygenase COQ6</fullName>
    </submittedName>
</protein>
<dbReference type="InterPro" id="IPR010971">
    <property type="entry name" value="UbiH/COQ6"/>
</dbReference>
<dbReference type="SUPFAM" id="SSF51905">
    <property type="entry name" value="FAD/NAD(P)-binding domain"/>
    <property type="match status" value="1"/>
</dbReference>
<dbReference type="InterPro" id="IPR036188">
    <property type="entry name" value="FAD/NAD-bd_sf"/>
</dbReference>
<keyword evidence="8" id="KW-0560">Oxidoreductase</keyword>
<dbReference type="FunFam" id="3.50.50.60:FF:000021">
    <property type="entry name" value="Ubiquinone biosynthesis monooxygenase COQ6"/>
    <property type="match status" value="1"/>
</dbReference>
<dbReference type="HAMAP" id="MF_03193">
    <property type="entry name" value="COQ6_monooxygenase"/>
    <property type="match status" value="1"/>
</dbReference>
<keyword evidence="9 13" id="KW-0503">Monooxygenase</keyword>
<accession>A0A0A1X366</accession>
<dbReference type="InterPro" id="IPR002938">
    <property type="entry name" value="FAD-bd"/>
</dbReference>
<keyword evidence="3" id="KW-0285">Flavoprotein</keyword>
<dbReference type="FunFam" id="3.50.50.60:FF:000086">
    <property type="entry name" value="Ubiquinone biosynthesis monooxygenase COQ6, mitochondrial"/>
    <property type="match status" value="1"/>
</dbReference>
<evidence type="ECO:0000256" key="6">
    <source>
        <dbReference type="ARBA" id="ARBA00022827"/>
    </source>
</evidence>
<proteinExistence type="inferred from homology"/>
<evidence type="ECO:0000256" key="8">
    <source>
        <dbReference type="ARBA" id="ARBA00023002"/>
    </source>
</evidence>
<dbReference type="GO" id="GO:0071949">
    <property type="term" value="F:FAD binding"/>
    <property type="evidence" value="ECO:0007669"/>
    <property type="project" value="InterPro"/>
</dbReference>
<evidence type="ECO:0000256" key="3">
    <source>
        <dbReference type="ARBA" id="ARBA00022630"/>
    </source>
</evidence>
<dbReference type="PROSITE" id="PS01304">
    <property type="entry name" value="UBIH"/>
    <property type="match status" value="1"/>
</dbReference>
<dbReference type="AlphaFoldDB" id="A0A0A1X366"/>
<sequence>NKPKENRKLLKVPHNFGKPHYQKMSALIKQPGTRNLRLIFKQLHAVRALSLSSKCYADDNAQKQKSAAEHFDIIIGGGGLVGTALAVALGKNKVLSDKRILLLEGAPPFKGFSVEAQYGNRVSAINNNSVELFKSIGAWDYMEERRVKHVKQMQVWDACSDALIKFQDEHFAADVACIIENDLMLDAMYAQLADSQHAQNVEVRNNARIEGVQLSADTGDNYSQIHLKDGKILTCELLVGADGANSLVRKQMNIDVFSLDYQRRGVVATVQLEDACDNSVAWQRFLPTGPVALLPLNDTLSSVVWSTTIPHAKHLLELSDADFAKALNEAFFKEYPKDGFVVNAMNTLNSLIGRNPDMLRQYPPAVNGVIEKSRASFPLGFLHASSYVCTGAALIGDAAHRVHPLAGQGVNLGFSDVRELVKVLSDAAYAGAKLSDNHYLIKYEQRSLAKNVPIMVGVHGLHALYSTTFTPVVLLRSLGLQLTDSISPIKNLFMKRAIG</sequence>
<dbReference type="PANTHER" id="PTHR43876:SF7">
    <property type="entry name" value="UBIQUINONE BIOSYNTHESIS MONOOXYGENASE COQ6, MITOCHONDRIAL"/>
    <property type="match status" value="1"/>
</dbReference>
<evidence type="ECO:0000256" key="1">
    <source>
        <dbReference type="ARBA" id="ARBA00001974"/>
    </source>
</evidence>
<evidence type="ECO:0000256" key="9">
    <source>
        <dbReference type="ARBA" id="ARBA00023033"/>
    </source>
</evidence>
<dbReference type="NCBIfam" id="TIGR01989">
    <property type="entry name" value="COQ6"/>
    <property type="match status" value="1"/>
</dbReference>
<dbReference type="InterPro" id="IPR018168">
    <property type="entry name" value="Ubi_Hdrlase_CS"/>
</dbReference>
<organism evidence="13">
    <name type="scientific">Zeugodacus cucurbitae</name>
    <name type="common">Melon fruit fly</name>
    <name type="synonym">Bactrocera cucurbitae</name>
    <dbReference type="NCBI Taxonomy" id="28588"/>
    <lineage>
        <taxon>Eukaryota</taxon>
        <taxon>Metazoa</taxon>
        <taxon>Ecdysozoa</taxon>
        <taxon>Arthropoda</taxon>
        <taxon>Hexapoda</taxon>
        <taxon>Insecta</taxon>
        <taxon>Pterygota</taxon>
        <taxon>Neoptera</taxon>
        <taxon>Endopterygota</taxon>
        <taxon>Diptera</taxon>
        <taxon>Brachycera</taxon>
        <taxon>Muscomorpha</taxon>
        <taxon>Tephritoidea</taxon>
        <taxon>Tephritidae</taxon>
        <taxon>Zeugodacus</taxon>
        <taxon>Zeugodacus</taxon>
    </lineage>
</organism>
<dbReference type="InterPro" id="IPR051205">
    <property type="entry name" value="UbiH/COQ6_monooxygenase"/>
</dbReference>
<reference evidence="13" key="1">
    <citation type="submission" date="2014-11" db="EMBL/GenBank/DDBJ databases">
        <authorList>
            <person name="Geib S."/>
        </authorList>
    </citation>
    <scope>NUCLEOTIDE SEQUENCE</scope>
</reference>
<dbReference type="EMBL" id="GBXI01008720">
    <property type="protein sequence ID" value="JAD05572.1"/>
    <property type="molecule type" value="Transcribed_RNA"/>
</dbReference>
<keyword evidence="11" id="KW-0472">Membrane</keyword>
<evidence type="ECO:0000256" key="5">
    <source>
        <dbReference type="ARBA" id="ARBA00022792"/>
    </source>
</evidence>
<dbReference type="PRINTS" id="PR00420">
    <property type="entry name" value="RNGMNOXGNASE"/>
</dbReference>
<feature type="domain" description="FAD-binding" evidence="12">
    <location>
        <begin position="394"/>
        <end position="427"/>
    </location>
</feature>
<evidence type="ECO:0000256" key="11">
    <source>
        <dbReference type="ARBA" id="ARBA00023136"/>
    </source>
</evidence>
<keyword evidence="13" id="KW-0830">Ubiquinone</keyword>
<feature type="non-terminal residue" evidence="13">
    <location>
        <position position="1"/>
    </location>
</feature>